<accession>A0A1J8QQB4</accession>
<sequence>MVVDMTEGTEAMLTGELKISLPPPQVFLILDLI</sequence>
<evidence type="ECO:0000313" key="2">
    <source>
        <dbReference type="Proteomes" id="UP000183567"/>
    </source>
</evidence>
<protein>
    <submittedName>
        <fullName evidence="1">Uncharacterized protein</fullName>
    </submittedName>
</protein>
<name>A0A1J8QQB4_9AGAM</name>
<evidence type="ECO:0000313" key="1">
    <source>
        <dbReference type="EMBL" id="OJA15665.1"/>
    </source>
</evidence>
<comment type="caution">
    <text evidence="1">The sequence shown here is derived from an EMBL/GenBank/DDBJ whole genome shotgun (WGS) entry which is preliminary data.</text>
</comment>
<keyword evidence="2" id="KW-1185">Reference proteome</keyword>
<gene>
    <name evidence="1" type="ORF">AZE42_11640</name>
</gene>
<organism evidence="1 2">
    <name type="scientific">Rhizopogon vesiculosus</name>
    <dbReference type="NCBI Taxonomy" id="180088"/>
    <lineage>
        <taxon>Eukaryota</taxon>
        <taxon>Fungi</taxon>
        <taxon>Dikarya</taxon>
        <taxon>Basidiomycota</taxon>
        <taxon>Agaricomycotina</taxon>
        <taxon>Agaricomycetes</taxon>
        <taxon>Agaricomycetidae</taxon>
        <taxon>Boletales</taxon>
        <taxon>Suillineae</taxon>
        <taxon>Rhizopogonaceae</taxon>
        <taxon>Rhizopogon</taxon>
    </lineage>
</organism>
<proteinExistence type="predicted"/>
<reference evidence="1 2" key="1">
    <citation type="submission" date="2016-03" db="EMBL/GenBank/DDBJ databases">
        <title>Comparative genomics of the ectomycorrhizal sister species Rhizopogon vinicolor and Rhizopogon vesiculosus (Basidiomycota: Boletales) reveals a divergence of the mating type B locus.</title>
        <authorList>
            <person name="Mujic A.B."/>
            <person name="Kuo A."/>
            <person name="Tritt A."/>
            <person name="Lipzen A."/>
            <person name="Chen C."/>
            <person name="Johnson J."/>
            <person name="Sharma A."/>
            <person name="Barry K."/>
            <person name="Grigoriev I.V."/>
            <person name="Spatafora J.W."/>
        </authorList>
    </citation>
    <scope>NUCLEOTIDE SEQUENCE [LARGE SCALE GENOMIC DNA]</scope>
    <source>
        <strain evidence="1 2">AM-OR11-056</strain>
    </source>
</reference>
<dbReference type="AlphaFoldDB" id="A0A1J8QQB4"/>
<dbReference type="Proteomes" id="UP000183567">
    <property type="component" value="Unassembled WGS sequence"/>
</dbReference>
<dbReference type="EMBL" id="LVVM01002956">
    <property type="protein sequence ID" value="OJA15665.1"/>
    <property type="molecule type" value="Genomic_DNA"/>
</dbReference>